<name>A0A0L6U9K2_9BASI</name>
<evidence type="ECO:0000313" key="3">
    <source>
        <dbReference type="Proteomes" id="UP000037035"/>
    </source>
</evidence>
<evidence type="ECO:0008006" key="4">
    <source>
        <dbReference type="Google" id="ProtNLM"/>
    </source>
</evidence>
<dbReference type="OrthoDB" id="430476at2759"/>
<dbReference type="PANTHER" id="PTHR11439">
    <property type="entry name" value="GAG-POL-RELATED RETROTRANSPOSON"/>
    <property type="match status" value="1"/>
</dbReference>
<proteinExistence type="predicted"/>
<reference evidence="2 3" key="1">
    <citation type="submission" date="2015-08" db="EMBL/GenBank/DDBJ databases">
        <title>Next Generation Sequencing and Analysis of the Genome of Puccinia sorghi L Schw, the Causal Agent of Maize Common Rust.</title>
        <authorList>
            <person name="Rochi L."/>
            <person name="Burguener G."/>
            <person name="Darino M."/>
            <person name="Turjanski A."/>
            <person name="Kreff E."/>
            <person name="Dieguez M.J."/>
            <person name="Sacco F."/>
        </authorList>
    </citation>
    <scope>NUCLEOTIDE SEQUENCE [LARGE SCALE GENOMIC DNA]</scope>
    <source>
        <strain evidence="2 3">RO10H11247</strain>
    </source>
</reference>
<accession>A0A0L6U9K2</accession>
<gene>
    <name evidence="2" type="ORF">VP01_9160g1</name>
</gene>
<comment type="caution">
    <text evidence="2">The sequence shown here is derived from an EMBL/GenBank/DDBJ whole genome shotgun (WGS) entry which is preliminary data.</text>
</comment>
<feature type="region of interest" description="Disordered" evidence="1">
    <location>
        <begin position="155"/>
        <end position="183"/>
    </location>
</feature>
<dbReference type="VEuPathDB" id="FungiDB:VP01_9160g1"/>
<sequence length="183" mass="21291">MINYGLAIGLLNHIAELTRPDISFAISSLAQYSFKPGMTHWHEVKKVWQYLKGTINLKLTLQIKKPNQLLQIFSEASWGQSQGSKFSIWLFMFSVWNSRFMEQLEKANIQMSTAYHLIDDPDLKEVLMMSNDKFTEKFSNEHLIDNKGLNDKVKRFGSNPKTRHIDPKTKGLRQEVKHEVPRP</sequence>
<dbReference type="PANTHER" id="PTHR11439:SF470">
    <property type="entry name" value="CYSTEINE-RICH RLK (RECEPTOR-LIKE PROTEIN KINASE) 8"/>
    <property type="match status" value="1"/>
</dbReference>
<dbReference type="Proteomes" id="UP000037035">
    <property type="component" value="Unassembled WGS sequence"/>
</dbReference>
<protein>
    <recommendedName>
        <fullName evidence="4">Retrovirus-related Pol polyprotein from transposon TNT 1-94</fullName>
    </recommendedName>
</protein>
<keyword evidence="3" id="KW-1185">Reference proteome</keyword>
<dbReference type="AlphaFoldDB" id="A0A0L6U9K2"/>
<evidence type="ECO:0000313" key="2">
    <source>
        <dbReference type="EMBL" id="KNZ44440.1"/>
    </source>
</evidence>
<evidence type="ECO:0000256" key="1">
    <source>
        <dbReference type="SAM" id="MobiDB-lite"/>
    </source>
</evidence>
<feature type="compositionally biased region" description="Basic and acidic residues" evidence="1">
    <location>
        <begin position="163"/>
        <end position="183"/>
    </location>
</feature>
<dbReference type="EMBL" id="LAVV01014783">
    <property type="protein sequence ID" value="KNZ44440.1"/>
    <property type="molecule type" value="Genomic_DNA"/>
</dbReference>
<organism evidence="2 3">
    <name type="scientific">Puccinia sorghi</name>
    <dbReference type="NCBI Taxonomy" id="27349"/>
    <lineage>
        <taxon>Eukaryota</taxon>
        <taxon>Fungi</taxon>
        <taxon>Dikarya</taxon>
        <taxon>Basidiomycota</taxon>
        <taxon>Pucciniomycotina</taxon>
        <taxon>Pucciniomycetes</taxon>
        <taxon>Pucciniales</taxon>
        <taxon>Pucciniaceae</taxon>
        <taxon>Puccinia</taxon>
    </lineage>
</organism>